<sequence>MKVEWQLTGTYAAEQLGLDLGNFGNAVQTWVDSNPKDINPHGDTANVMFENAAYTVTYMVQKSIPVQNSLFYIIDVTPKL</sequence>
<organism evidence="1 2">
    <name type="scientific">Agrobacterium vitis</name>
    <name type="common">Rhizobium vitis</name>
    <dbReference type="NCBI Taxonomy" id="373"/>
    <lineage>
        <taxon>Bacteria</taxon>
        <taxon>Pseudomonadati</taxon>
        <taxon>Pseudomonadota</taxon>
        <taxon>Alphaproteobacteria</taxon>
        <taxon>Hyphomicrobiales</taxon>
        <taxon>Rhizobiaceae</taxon>
        <taxon>Rhizobium/Agrobacterium group</taxon>
        <taxon>Agrobacterium</taxon>
    </lineage>
</organism>
<evidence type="ECO:0000313" key="2">
    <source>
        <dbReference type="Proteomes" id="UP000175993"/>
    </source>
</evidence>
<reference evidence="1 2" key="1">
    <citation type="submission" date="2019-11" db="EMBL/GenBank/DDBJ databases">
        <title>Whole-genome sequencing of Allorhizobium vitis.</title>
        <authorList>
            <person name="Gan H.M."/>
            <person name="Savka M.A."/>
        </authorList>
    </citation>
    <scope>NUCLEOTIDE SEQUENCE [LARGE SCALE GENOMIC DNA]</scope>
    <source>
        <strain evidence="1 2">AB4</strain>
    </source>
</reference>
<evidence type="ECO:0000313" key="1">
    <source>
        <dbReference type="EMBL" id="MUP04852.1"/>
    </source>
</evidence>
<dbReference type="AlphaFoldDB" id="A0ABD6GG19"/>
<gene>
    <name evidence="1" type="ORF">BBI04_008500</name>
</gene>
<dbReference type="RefSeq" id="WP_143116642.1">
    <property type="nucleotide sequence ID" value="NZ_CP191410.1"/>
</dbReference>
<comment type="caution">
    <text evidence="1">The sequence shown here is derived from an EMBL/GenBank/DDBJ whole genome shotgun (WGS) entry which is preliminary data.</text>
</comment>
<name>A0ABD6GG19_AGRVI</name>
<dbReference type="EMBL" id="MBEV02000003">
    <property type="protein sequence ID" value="MUP04852.1"/>
    <property type="molecule type" value="Genomic_DNA"/>
</dbReference>
<accession>A0ABD6GG19</accession>
<dbReference type="Proteomes" id="UP000175993">
    <property type="component" value="Unassembled WGS sequence"/>
</dbReference>
<protein>
    <submittedName>
        <fullName evidence="1">Uncharacterized protein</fullName>
    </submittedName>
</protein>
<proteinExistence type="predicted"/>